<name>A0A6P6RQJ9_9EIME</name>
<dbReference type="GeneID" id="113146505"/>
<keyword evidence="1" id="KW-1133">Transmembrane helix</keyword>
<dbReference type="RefSeq" id="XP_026189812.1">
    <property type="nucleotide sequence ID" value="XM_026334027.1"/>
</dbReference>
<feature type="transmembrane region" description="Helical" evidence="1">
    <location>
        <begin position="35"/>
        <end position="53"/>
    </location>
</feature>
<proteinExistence type="predicted"/>
<sequence length="167" mass="18177">MLQANKAHVIAGLARQNLHLRQLELQYWTEVLKKFGTLAAFLGGFASSVMQLQTDIPKGPQGFHLIFSLTAAGAMGLNFLVLAICTTCTVWGPGKALIGQGDESYRVVIFFCLLKHVMALKEKFVPQKFSSGQLEGNPIRNIGVVMTREADARLSGLCIDPAFGARI</sequence>
<evidence type="ECO:0000256" key="1">
    <source>
        <dbReference type="SAM" id="Phobius"/>
    </source>
</evidence>
<keyword evidence="2" id="KW-1185">Reference proteome</keyword>
<dbReference type="OrthoDB" id="412890at2759"/>
<organism evidence="2 3">
    <name type="scientific">Cyclospora cayetanensis</name>
    <dbReference type="NCBI Taxonomy" id="88456"/>
    <lineage>
        <taxon>Eukaryota</taxon>
        <taxon>Sar</taxon>
        <taxon>Alveolata</taxon>
        <taxon>Apicomplexa</taxon>
        <taxon>Conoidasida</taxon>
        <taxon>Coccidia</taxon>
        <taxon>Eucoccidiorida</taxon>
        <taxon>Eimeriorina</taxon>
        <taxon>Eimeriidae</taxon>
        <taxon>Cyclospora</taxon>
    </lineage>
</organism>
<gene>
    <name evidence="3" type="primary">LOC113146505</name>
</gene>
<accession>A0A6P6RQJ9</accession>
<protein>
    <submittedName>
        <fullName evidence="3">Uncharacterized protein LOC113146505</fullName>
    </submittedName>
</protein>
<evidence type="ECO:0000313" key="2">
    <source>
        <dbReference type="Proteomes" id="UP000515125"/>
    </source>
</evidence>
<reference evidence="3" key="1">
    <citation type="submission" date="2025-08" db="UniProtKB">
        <authorList>
            <consortium name="RefSeq"/>
        </authorList>
    </citation>
    <scope>IDENTIFICATION</scope>
</reference>
<keyword evidence="1" id="KW-0812">Transmembrane</keyword>
<feature type="transmembrane region" description="Helical" evidence="1">
    <location>
        <begin position="65"/>
        <end position="92"/>
    </location>
</feature>
<dbReference type="AlphaFoldDB" id="A0A6P6RQJ9"/>
<dbReference type="Proteomes" id="UP000515125">
    <property type="component" value="Unplaced"/>
</dbReference>
<evidence type="ECO:0000313" key="3">
    <source>
        <dbReference type="RefSeq" id="XP_026189812.1"/>
    </source>
</evidence>
<keyword evidence="1" id="KW-0472">Membrane</keyword>